<keyword evidence="2" id="KW-1185">Reference proteome</keyword>
<dbReference type="RefSeq" id="WP_262432010.1">
    <property type="nucleotide sequence ID" value="NZ_JACRTE010000006.1"/>
</dbReference>
<dbReference type="EMBL" id="JACRTE010000006">
    <property type="protein sequence ID" value="MBC8596544.1"/>
    <property type="molecule type" value="Genomic_DNA"/>
</dbReference>
<dbReference type="PANTHER" id="PTHR34070:SF1">
    <property type="entry name" value="DNA ALKYLATION REPAIR PROTEIN"/>
    <property type="match status" value="1"/>
</dbReference>
<dbReference type="CDD" id="cd06561">
    <property type="entry name" value="AlkD_like"/>
    <property type="match status" value="1"/>
</dbReference>
<comment type="caution">
    <text evidence="1">The sequence shown here is derived from an EMBL/GenBank/DDBJ whole genome shotgun (WGS) entry which is preliminary data.</text>
</comment>
<dbReference type="InterPro" id="IPR014825">
    <property type="entry name" value="DNA_alkylation"/>
</dbReference>
<sequence length="229" mass="27164">MTDLQKRLFDLQDKEYKEFHQKLMPTVNPDCVIGIRTPVLRKFAKDFAKEDGAEKFLNSLPHKYYEENNLHAFLLMDEKDFATALAKTEEFLPYIDNWATCDVFKPKVFAKNTDKLIGKIDEWIKSGKTYTVRYGTGLLMSYYLDENFKEEYAKTVSQIRSDEYYINMMTAWYFATALAKQYDFVIKYLTEKRLPRWVHNKTIQKAVESFRISPETKEYLKTLRIKGDV</sequence>
<dbReference type="PANTHER" id="PTHR34070">
    <property type="entry name" value="ARMADILLO-TYPE FOLD"/>
    <property type="match status" value="1"/>
</dbReference>
<dbReference type="Proteomes" id="UP000647416">
    <property type="component" value="Unassembled WGS sequence"/>
</dbReference>
<dbReference type="Pfam" id="PF08713">
    <property type="entry name" value="DNA_alkylation"/>
    <property type="match status" value="1"/>
</dbReference>
<proteinExistence type="predicted"/>
<dbReference type="InterPro" id="IPR016024">
    <property type="entry name" value="ARM-type_fold"/>
</dbReference>
<gene>
    <name evidence="1" type="ORF">H8706_06635</name>
</gene>
<name>A0A926FDY7_9FIRM</name>
<dbReference type="SUPFAM" id="SSF48371">
    <property type="entry name" value="ARM repeat"/>
    <property type="match status" value="1"/>
</dbReference>
<accession>A0A926FDY7</accession>
<evidence type="ECO:0000313" key="2">
    <source>
        <dbReference type="Proteomes" id="UP000647416"/>
    </source>
</evidence>
<dbReference type="AlphaFoldDB" id="A0A926FDY7"/>
<dbReference type="Gene3D" id="1.25.10.90">
    <property type="match status" value="1"/>
</dbReference>
<protein>
    <submittedName>
        <fullName evidence="1">DNA alkylation repair protein</fullName>
    </submittedName>
</protein>
<organism evidence="1 2">
    <name type="scientific">Qingrenia yutianensis</name>
    <dbReference type="NCBI Taxonomy" id="2763676"/>
    <lineage>
        <taxon>Bacteria</taxon>
        <taxon>Bacillati</taxon>
        <taxon>Bacillota</taxon>
        <taxon>Clostridia</taxon>
        <taxon>Eubacteriales</taxon>
        <taxon>Oscillospiraceae</taxon>
        <taxon>Qingrenia</taxon>
    </lineage>
</organism>
<evidence type="ECO:0000313" key="1">
    <source>
        <dbReference type="EMBL" id="MBC8596544.1"/>
    </source>
</evidence>
<reference evidence="1" key="1">
    <citation type="submission" date="2020-08" db="EMBL/GenBank/DDBJ databases">
        <title>Genome public.</title>
        <authorList>
            <person name="Liu C."/>
            <person name="Sun Q."/>
        </authorList>
    </citation>
    <scope>NUCLEOTIDE SEQUENCE</scope>
    <source>
        <strain evidence="1">NSJ-50</strain>
    </source>
</reference>